<organism evidence="7 8">
    <name type="scientific">Cladophialophora immunda</name>
    <dbReference type="NCBI Taxonomy" id="569365"/>
    <lineage>
        <taxon>Eukaryota</taxon>
        <taxon>Fungi</taxon>
        <taxon>Dikarya</taxon>
        <taxon>Ascomycota</taxon>
        <taxon>Pezizomycotina</taxon>
        <taxon>Eurotiomycetes</taxon>
        <taxon>Chaetothyriomycetidae</taxon>
        <taxon>Chaetothyriales</taxon>
        <taxon>Herpotrichiellaceae</taxon>
        <taxon>Cladophialophora</taxon>
    </lineage>
</organism>
<keyword evidence="3" id="KW-0804">Transcription</keyword>
<proteinExistence type="predicted"/>
<evidence type="ECO:0000256" key="1">
    <source>
        <dbReference type="ARBA" id="ARBA00023015"/>
    </source>
</evidence>
<dbReference type="InterPro" id="IPR001138">
    <property type="entry name" value="Zn2Cys6_DnaBD"/>
</dbReference>
<dbReference type="GeneID" id="27344021"/>
<dbReference type="CDD" id="cd12148">
    <property type="entry name" value="fungal_TF_MHR"/>
    <property type="match status" value="1"/>
</dbReference>
<dbReference type="VEuPathDB" id="FungiDB:PV07_04827"/>
<evidence type="ECO:0000313" key="7">
    <source>
        <dbReference type="EMBL" id="KIW28976.1"/>
    </source>
</evidence>
<dbReference type="SUPFAM" id="SSF57701">
    <property type="entry name" value="Zn2/Cys6 DNA-binding domain"/>
    <property type="match status" value="1"/>
</dbReference>
<dbReference type="Pfam" id="PF11951">
    <property type="entry name" value="Fungal_trans_2"/>
    <property type="match status" value="1"/>
</dbReference>
<evidence type="ECO:0000256" key="3">
    <source>
        <dbReference type="ARBA" id="ARBA00023163"/>
    </source>
</evidence>
<evidence type="ECO:0000313" key="8">
    <source>
        <dbReference type="Proteomes" id="UP000054466"/>
    </source>
</evidence>
<dbReference type="SMART" id="SM00066">
    <property type="entry name" value="GAL4"/>
    <property type="match status" value="1"/>
</dbReference>
<feature type="region of interest" description="Disordered" evidence="5">
    <location>
        <begin position="79"/>
        <end position="105"/>
    </location>
</feature>
<dbReference type="PROSITE" id="PS50048">
    <property type="entry name" value="ZN2_CY6_FUNGAL_2"/>
    <property type="match status" value="1"/>
</dbReference>
<feature type="domain" description="Zn(2)-C6 fungal-type" evidence="6">
    <location>
        <begin position="10"/>
        <end position="38"/>
    </location>
</feature>
<dbReference type="InterPro" id="IPR021858">
    <property type="entry name" value="Fun_TF"/>
</dbReference>
<dbReference type="GO" id="GO:0000981">
    <property type="term" value="F:DNA-binding transcription factor activity, RNA polymerase II-specific"/>
    <property type="evidence" value="ECO:0007669"/>
    <property type="project" value="InterPro"/>
</dbReference>
<dbReference type="AlphaFoldDB" id="A0A0D1ZM11"/>
<dbReference type="InterPro" id="IPR053178">
    <property type="entry name" value="Osmoadaptation_assoc"/>
</dbReference>
<dbReference type="HOGENOM" id="CLU_021599_2_0_1"/>
<dbReference type="GO" id="GO:0008270">
    <property type="term" value="F:zinc ion binding"/>
    <property type="evidence" value="ECO:0007669"/>
    <property type="project" value="InterPro"/>
</dbReference>
<dbReference type="CDD" id="cd00067">
    <property type="entry name" value="GAL4"/>
    <property type="match status" value="1"/>
</dbReference>
<evidence type="ECO:0000256" key="5">
    <source>
        <dbReference type="SAM" id="MobiDB-lite"/>
    </source>
</evidence>
<dbReference type="PROSITE" id="PS00463">
    <property type="entry name" value="ZN2_CY6_FUNGAL_1"/>
    <property type="match status" value="1"/>
</dbReference>
<dbReference type="Proteomes" id="UP000054466">
    <property type="component" value="Unassembled WGS sequence"/>
</dbReference>
<dbReference type="GO" id="GO:0003677">
    <property type="term" value="F:DNA binding"/>
    <property type="evidence" value="ECO:0007669"/>
    <property type="project" value="UniProtKB-KW"/>
</dbReference>
<keyword evidence="2" id="KW-0238">DNA-binding</keyword>
<name>A0A0D1ZM11_9EURO</name>
<dbReference type="PANTHER" id="PTHR38111">
    <property type="entry name" value="ZN(2)-C6 FUNGAL-TYPE DOMAIN-CONTAINING PROTEIN-RELATED"/>
    <property type="match status" value="1"/>
</dbReference>
<dbReference type="Pfam" id="PF00172">
    <property type="entry name" value="Zn_clus"/>
    <property type="match status" value="1"/>
</dbReference>
<feature type="compositionally biased region" description="Polar residues" evidence="5">
    <location>
        <begin position="84"/>
        <end position="103"/>
    </location>
</feature>
<evidence type="ECO:0000256" key="4">
    <source>
        <dbReference type="ARBA" id="ARBA00023242"/>
    </source>
</evidence>
<sequence length="533" mass="59594">MVGVAGKSKGCNTCRKRKIHCDGTRPSCDRCRKSDRVCGGYQRERHFKNLSALDRDTLLTRTQPLTSLTDLHTINAGSVFDPTPCSTPETDDTTTSKSQNVQGPRQAPSLSELFVDFLDNYIPRGEAVLQDGRKGQVSWLQAIDPSLVNDASLDLAIFALSLVCLGRKHGDESLRREGAATYGRALHRLRDILSHHRLLFEEQTLASCMALSTFELLEVSGDSIDGWVSHVEGMARLIQLRGPESHVVGLSHRLFLGFRSTCITYALATRQSTYLAQQDWLTVPWETQPKSDLDRLLDIMAQIAVLIEKAARPNTASSAFDIPHAQRLGLLQQGWEFHSQLESWYQTLLLNQAGPPYCERPSSTRFLPRLASVFPKALHFQNFEIARLHLSYWTTLLLLHSSILTTPFSSPSDVDPTSSLPASGENDFIHRRALELARMIARSMEYLLSEDMHVLGPQKVFFALRAAMHVLASLGEEEEIDWCKEVFEELDRRGYPFGKILAKCEWDDIPALLSGKSTTGKAVPSQNSCTQNV</sequence>
<evidence type="ECO:0000259" key="6">
    <source>
        <dbReference type="PROSITE" id="PS50048"/>
    </source>
</evidence>
<evidence type="ECO:0000256" key="2">
    <source>
        <dbReference type="ARBA" id="ARBA00023125"/>
    </source>
</evidence>
<dbReference type="OrthoDB" id="4491390at2759"/>
<reference evidence="7 8" key="1">
    <citation type="submission" date="2015-01" db="EMBL/GenBank/DDBJ databases">
        <title>The Genome Sequence of Cladophialophora immunda CBS83496.</title>
        <authorList>
            <consortium name="The Broad Institute Genomics Platform"/>
            <person name="Cuomo C."/>
            <person name="de Hoog S."/>
            <person name="Gorbushina A."/>
            <person name="Stielow B."/>
            <person name="Teixiera M."/>
            <person name="Abouelleil A."/>
            <person name="Chapman S.B."/>
            <person name="Priest M."/>
            <person name="Young S.K."/>
            <person name="Wortman J."/>
            <person name="Nusbaum C."/>
            <person name="Birren B."/>
        </authorList>
    </citation>
    <scope>NUCLEOTIDE SEQUENCE [LARGE SCALE GENOMIC DNA]</scope>
    <source>
        <strain evidence="7 8">CBS 83496</strain>
    </source>
</reference>
<dbReference type="PANTHER" id="PTHR38111:SF11">
    <property type="entry name" value="TRANSCRIPTION FACTOR DOMAIN-CONTAINING PROTEIN-RELATED"/>
    <property type="match status" value="1"/>
</dbReference>
<dbReference type="RefSeq" id="XP_016249192.1">
    <property type="nucleotide sequence ID" value="XM_016391673.1"/>
</dbReference>
<accession>A0A0D1ZM11</accession>
<dbReference type="Gene3D" id="4.10.240.10">
    <property type="entry name" value="Zn(2)-C6 fungal-type DNA-binding domain"/>
    <property type="match status" value="1"/>
</dbReference>
<dbReference type="InterPro" id="IPR036864">
    <property type="entry name" value="Zn2-C6_fun-type_DNA-bd_sf"/>
</dbReference>
<dbReference type="EMBL" id="KN847042">
    <property type="protein sequence ID" value="KIW28976.1"/>
    <property type="molecule type" value="Genomic_DNA"/>
</dbReference>
<keyword evidence="1" id="KW-0805">Transcription regulation</keyword>
<dbReference type="STRING" id="569365.A0A0D1ZM11"/>
<protein>
    <recommendedName>
        <fullName evidence="6">Zn(2)-C6 fungal-type domain-containing protein</fullName>
    </recommendedName>
</protein>
<gene>
    <name evidence="7" type="ORF">PV07_04827</name>
</gene>
<keyword evidence="4" id="KW-0539">Nucleus</keyword>
<keyword evidence="8" id="KW-1185">Reference proteome</keyword>